<dbReference type="RefSeq" id="WP_209650666.1">
    <property type="nucleotide sequence ID" value="NZ_JBEPNV010000001.1"/>
</dbReference>
<evidence type="ECO:0000313" key="2">
    <source>
        <dbReference type="EMBL" id="MET3867860.1"/>
    </source>
</evidence>
<comment type="caution">
    <text evidence="2">The sequence shown here is derived from an EMBL/GenBank/DDBJ whole genome shotgun (WGS) entry which is preliminary data.</text>
</comment>
<evidence type="ECO:0000256" key="1">
    <source>
        <dbReference type="SAM" id="MobiDB-lite"/>
    </source>
</evidence>
<feature type="region of interest" description="Disordered" evidence="1">
    <location>
        <begin position="50"/>
        <end position="172"/>
    </location>
</feature>
<protein>
    <submittedName>
        <fullName evidence="2">Uncharacterized protein</fullName>
    </submittedName>
</protein>
<sequence>MKAEPRRAVPLAKQLEASKRQIAELMKRLGMVAVSEPVELELDHEPALGLRDVDPATGEHRPHQHDPRYLVWRPKARHAVKTRGTGATTAGSDVGEMRKTRQLVEKRIERGEIAPDDPSIARWAPKPDRWQPPQKTIQGRGLPGRPADKPSPCRVPSKLAGLPRNTFTEPRR</sequence>
<reference evidence="2 3" key="1">
    <citation type="submission" date="2024-06" db="EMBL/GenBank/DDBJ databases">
        <title>Genomics of switchgrass bacterial isolates.</title>
        <authorList>
            <person name="Shade A."/>
        </authorList>
    </citation>
    <scope>NUCLEOTIDE SEQUENCE [LARGE SCALE GENOMIC DNA]</scope>
    <source>
        <strain evidence="2 3">PvP084</strain>
    </source>
</reference>
<name>A0ABV2NMX4_9HYPH</name>
<evidence type="ECO:0000313" key="3">
    <source>
        <dbReference type="Proteomes" id="UP001549119"/>
    </source>
</evidence>
<gene>
    <name evidence="2" type="ORF">ABIC20_005169</name>
</gene>
<accession>A0ABV2NMX4</accession>
<feature type="compositionally biased region" description="Basic and acidic residues" evidence="1">
    <location>
        <begin position="95"/>
        <end position="113"/>
    </location>
</feature>
<proteinExistence type="predicted"/>
<keyword evidence="3" id="KW-1185">Reference proteome</keyword>
<dbReference type="Proteomes" id="UP001549119">
    <property type="component" value="Unassembled WGS sequence"/>
</dbReference>
<dbReference type="EMBL" id="JBEPNW010000002">
    <property type="protein sequence ID" value="MET3867860.1"/>
    <property type="molecule type" value="Genomic_DNA"/>
</dbReference>
<feature type="compositionally biased region" description="Basic and acidic residues" evidence="1">
    <location>
        <begin position="50"/>
        <end position="68"/>
    </location>
</feature>
<organism evidence="2 3">
    <name type="scientific">Methylobacterium radiotolerans</name>
    <dbReference type="NCBI Taxonomy" id="31998"/>
    <lineage>
        <taxon>Bacteria</taxon>
        <taxon>Pseudomonadati</taxon>
        <taxon>Pseudomonadota</taxon>
        <taxon>Alphaproteobacteria</taxon>
        <taxon>Hyphomicrobiales</taxon>
        <taxon>Methylobacteriaceae</taxon>
        <taxon>Methylobacterium</taxon>
    </lineage>
</organism>